<keyword evidence="9" id="KW-0460">Magnesium</keyword>
<keyword evidence="6 9" id="KW-0057">Aromatic amino acid biosynthesis</keyword>
<reference evidence="12 13" key="1">
    <citation type="journal article" date="2016" name="Genome Announc.">
        <title>First Complete Genome Sequence of a Subdivision 6 Acidobacterium Strain.</title>
        <authorList>
            <person name="Huang S."/>
            <person name="Vieira S."/>
            <person name="Bunk B."/>
            <person name="Riedel T."/>
            <person name="Sproer C."/>
            <person name="Overmann J."/>
        </authorList>
    </citation>
    <scope>NUCLEOTIDE SEQUENCE [LARGE SCALE GENOMIC DNA]</scope>
    <source>
        <strain evidence="13">DSM 100886 HEG_-6_39</strain>
    </source>
</reference>
<dbReference type="GO" id="GO:0000162">
    <property type="term" value="P:L-tryptophan biosynthetic process"/>
    <property type="evidence" value="ECO:0007669"/>
    <property type="project" value="UniProtKB-UniRule"/>
</dbReference>
<proteinExistence type="inferred from homology"/>
<dbReference type="GO" id="GO:0005829">
    <property type="term" value="C:cytosol"/>
    <property type="evidence" value="ECO:0007669"/>
    <property type="project" value="TreeGrafter"/>
</dbReference>
<feature type="binding site" evidence="9">
    <location>
        <position position="226"/>
    </location>
    <ligand>
        <name>Mg(2+)</name>
        <dbReference type="ChEBI" id="CHEBI:18420"/>
        <label>2</label>
    </ligand>
</feature>
<dbReference type="Gene3D" id="1.20.970.10">
    <property type="entry name" value="Transferase, Pyrimidine Nucleoside Phosphorylase, Chain C"/>
    <property type="match status" value="1"/>
</dbReference>
<dbReference type="InterPro" id="IPR035902">
    <property type="entry name" value="Nuc_phospho_transferase"/>
</dbReference>
<feature type="binding site" evidence="9">
    <location>
        <position position="226"/>
    </location>
    <ligand>
        <name>Mg(2+)</name>
        <dbReference type="ChEBI" id="CHEBI:18420"/>
        <label>1</label>
    </ligand>
</feature>
<dbReference type="EMBL" id="CP015136">
    <property type="protein sequence ID" value="AMY10500.1"/>
    <property type="molecule type" value="Genomic_DNA"/>
</dbReference>
<feature type="binding site" evidence="9">
    <location>
        <position position="80"/>
    </location>
    <ligand>
        <name>5-phospho-alpha-D-ribose 1-diphosphate</name>
        <dbReference type="ChEBI" id="CHEBI:58017"/>
    </ligand>
</feature>
<keyword evidence="4 9" id="KW-0808">Transferase</keyword>
<dbReference type="AlphaFoldDB" id="A0A143PQV3"/>
<dbReference type="GO" id="GO:0000287">
    <property type="term" value="F:magnesium ion binding"/>
    <property type="evidence" value="ECO:0007669"/>
    <property type="project" value="UniProtKB-UniRule"/>
</dbReference>
<comment type="similarity">
    <text evidence="8">In the C-terminal section; belongs to the anthranilate phosphoribosyltransferase family.</text>
</comment>
<evidence type="ECO:0000313" key="12">
    <source>
        <dbReference type="EMBL" id="AMY10500.1"/>
    </source>
</evidence>
<dbReference type="UniPathway" id="UPA00035">
    <property type="reaction ID" value="UER00041"/>
</dbReference>
<feature type="binding site" evidence="9">
    <location>
        <begin position="90"/>
        <end position="93"/>
    </location>
    <ligand>
        <name>5-phospho-alpha-D-ribose 1-diphosphate</name>
        <dbReference type="ChEBI" id="CHEBI:58017"/>
    </ligand>
</feature>
<keyword evidence="13" id="KW-1185">Reference proteome</keyword>
<dbReference type="FunFam" id="3.40.1030.10:FF:000002">
    <property type="entry name" value="Anthranilate phosphoribosyltransferase"/>
    <property type="match status" value="1"/>
</dbReference>
<evidence type="ECO:0000256" key="4">
    <source>
        <dbReference type="ARBA" id="ARBA00022679"/>
    </source>
</evidence>
<evidence type="ECO:0000256" key="7">
    <source>
        <dbReference type="ARBA" id="ARBA00052328"/>
    </source>
</evidence>
<evidence type="ECO:0000256" key="6">
    <source>
        <dbReference type="ARBA" id="ARBA00023141"/>
    </source>
</evidence>
<dbReference type="EC" id="2.4.2.18" evidence="9"/>
<dbReference type="Gene3D" id="3.40.1030.10">
    <property type="entry name" value="Nucleoside phosphorylase/phosphoribosyltransferase catalytic domain"/>
    <property type="match status" value="1"/>
</dbReference>
<dbReference type="InterPro" id="IPR005940">
    <property type="entry name" value="Anthranilate_Pribosyl_Tfrase"/>
</dbReference>
<feature type="binding site" evidence="9">
    <location>
        <position position="120"/>
    </location>
    <ligand>
        <name>5-phospho-alpha-D-ribose 1-diphosphate</name>
        <dbReference type="ChEBI" id="CHEBI:58017"/>
    </ligand>
</feature>
<comment type="function">
    <text evidence="9">Catalyzes the transfer of the phosphoribosyl group of 5-phosphorylribose-1-pyrophosphate (PRPP) to anthranilate to yield N-(5'-phosphoribosyl)-anthranilate (PRA).</text>
</comment>
<evidence type="ECO:0000256" key="9">
    <source>
        <dbReference type="HAMAP-Rule" id="MF_00211"/>
    </source>
</evidence>
<dbReference type="PATRIC" id="fig|1813736.3.peg.3941"/>
<evidence type="ECO:0000256" key="8">
    <source>
        <dbReference type="ARBA" id="ARBA00061188"/>
    </source>
</evidence>
<feature type="binding site" evidence="9">
    <location>
        <position position="111"/>
    </location>
    <ligand>
        <name>anthranilate</name>
        <dbReference type="ChEBI" id="CHEBI:16567"/>
        <label>1</label>
    </ligand>
</feature>
<evidence type="ECO:0000259" key="10">
    <source>
        <dbReference type="Pfam" id="PF00591"/>
    </source>
</evidence>
<dbReference type="Pfam" id="PF00591">
    <property type="entry name" value="Glycos_transf_3"/>
    <property type="match status" value="1"/>
</dbReference>
<evidence type="ECO:0000256" key="5">
    <source>
        <dbReference type="ARBA" id="ARBA00022822"/>
    </source>
</evidence>
<dbReference type="InterPro" id="IPR017459">
    <property type="entry name" value="Glycosyl_Trfase_fam3_N_dom"/>
</dbReference>
<comment type="catalytic activity">
    <reaction evidence="7 9">
        <text>N-(5-phospho-beta-D-ribosyl)anthranilate + diphosphate = 5-phospho-alpha-D-ribose 1-diphosphate + anthranilate</text>
        <dbReference type="Rhea" id="RHEA:11768"/>
        <dbReference type="ChEBI" id="CHEBI:16567"/>
        <dbReference type="ChEBI" id="CHEBI:18277"/>
        <dbReference type="ChEBI" id="CHEBI:33019"/>
        <dbReference type="ChEBI" id="CHEBI:58017"/>
        <dbReference type="EC" id="2.4.2.18"/>
    </reaction>
</comment>
<gene>
    <name evidence="9 12" type="primary">trpD</name>
    <name evidence="12" type="ORF">LuPra_03733</name>
</gene>
<dbReference type="HAMAP" id="MF_00211">
    <property type="entry name" value="TrpD"/>
    <property type="match status" value="1"/>
</dbReference>
<evidence type="ECO:0000256" key="3">
    <source>
        <dbReference type="ARBA" id="ARBA00022676"/>
    </source>
</evidence>
<feature type="binding site" evidence="9">
    <location>
        <position position="80"/>
    </location>
    <ligand>
        <name>anthranilate</name>
        <dbReference type="ChEBI" id="CHEBI:16567"/>
        <label>1</label>
    </ligand>
</feature>
<name>A0A143PQV3_LUTPR</name>
<dbReference type="Pfam" id="PF02885">
    <property type="entry name" value="Glycos_trans_3N"/>
    <property type="match status" value="1"/>
</dbReference>
<feature type="domain" description="Glycosyl transferase family 3" evidence="10">
    <location>
        <begin position="74"/>
        <end position="323"/>
    </location>
</feature>
<dbReference type="PANTHER" id="PTHR43285">
    <property type="entry name" value="ANTHRANILATE PHOSPHORIBOSYLTRANSFERASE"/>
    <property type="match status" value="1"/>
</dbReference>
<dbReference type="SUPFAM" id="SSF52418">
    <property type="entry name" value="Nucleoside phosphorylase/phosphoribosyltransferase catalytic domain"/>
    <property type="match status" value="1"/>
</dbReference>
<comment type="subunit">
    <text evidence="9">Homodimer.</text>
</comment>
<reference evidence="13" key="2">
    <citation type="submission" date="2016-04" db="EMBL/GenBank/DDBJ databases">
        <title>First Complete Genome Sequence of a Subdivision 6 Acidobacterium.</title>
        <authorList>
            <person name="Huang S."/>
            <person name="Vieira S."/>
            <person name="Bunk B."/>
            <person name="Riedel T."/>
            <person name="Sproeer C."/>
            <person name="Overmann J."/>
        </authorList>
    </citation>
    <scope>NUCLEOTIDE SEQUENCE [LARGE SCALE GENOMIC DNA]</scope>
    <source>
        <strain evidence="13">DSM 100886 HEG_-6_39</strain>
    </source>
</reference>
<evidence type="ECO:0000256" key="2">
    <source>
        <dbReference type="ARBA" id="ARBA00022605"/>
    </source>
</evidence>
<dbReference type="SUPFAM" id="SSF47648">
    <property type="entry name" value="Nucleoside phosphorylase/phosphoribosyltransferase N-terminal domain"/>
    <property type="match status" value="1"/>
</dbReference>
<comment type="similarity">
    <text evidence="9">Belongs to the anthranilate phosphoribosyltransferase family.</text>
</comment>
<dbReference type="PANTHER" id="PTHR43285:SF2">
    <property type="entry name" value="ANTHRANILATE PHOSPHORIBOSYLTRANSFERASE"/>
    <property type="match status" value="1"/>
</dbReference>
<dbReference type="NCBIfam" id="TIGR01245">
    <property type="entry name" value="trpD"/>
    <property type="match status" value="1"/>
</dbReference>
<comment type="cofactor">
    <cofactor evidence="9">
        <name>Mg(2+)</name>
        <dbReference type="ChEBI" id="CHEBI:18420"/>
    </cofactor>
    <text evidence="9">Binds 2 magnesium ions per monomer.</text>
</comment>
<dbReference type="Proteomes" id="UP000076079">
    <property type="component" value="Chromosome"/>
</dbReference>
<protein>
    <recommendedName>
        <fullName evidence="9">Anthranilate phosphoribosyltransferase</fullName>
        <ecNumber evidence="9">2.4.2.18</ecNumber>
    </recommendedName>
</protein>
<sequence length="341" mass="35511">MIAPLLEKLQRHDALTTDEAANAMAAIMRGEVTPAQIAGLLMALRSKGERPEELVGLARAMREAAVPLPRSFTDVFDTCGTGGDNLGTVNVSSMAAVVVAACGVRVAKHGNRSVSSRSGSADVFEALGVNVAATPEVVARCLEEVGLAFLFAPTFHPSMRHAAPVRRELGVRTAFNLLGPLTNPAGTTRQLVGVPRPELTELVARSLGLLGSAHVWVVHAADGLDELSTTGYTKVSECRDGLLRTFFVHPSTFGLAKASLEDLRGGDAVHNAKVARAVLDGEAGPVRDVVLLNAGAGLLVAGRVPTVQHGVTMAAEAIDSGRASQVLAHLVRVSHGPEVDA</sequence>
<evidence type="ECO:0000256" key="1">
    <source>
        <dbReference type="ARBA" id="ARBA00004907"/>
    </source>
</evidence>
<evidence type="ECO:0000259" key="11">
    <source>
        <dbReference type="Pfam" id="PF02885"/>
    </source>
</evidence>
<dbReference type="STRING" id="1855912.LuPra_03733"/>
<dbReference type="KEGG" id="abac:LuPra_03733"/>
<feature type="binding site" evidence="9">
    <location>
        <begin position="83"/>
        <end position="84"/>
    </location>
    <ligand>
        <name>5-phospho-alpha-D-ribose 1-diphosphate</name>
        <dbReference type="ChEBI" id="CHEBI:58017"/>
    </ligand>
</feature>
<keyword evidence="5 9" id="KW-0822">Tryptophan biosynthesis</keyword>
<dbReference type="RefSeq" id="WP_110172137.1">
    <property type="nucleotide sequence ID" value="NZ_CP015136.1"/>
</dbReference>
<feature type="domain" description="Glycosyl transferase family 3 N-terminal" evidence="11">
    <location>
        <begin position="4"/>
        <end position="65"/>
    </location>
</feature>
<feature type="binding site" evidence="9">
    <location>
        <position position="166"/>
    </location>
    <ligand>
        <name>anthranilate</name>
        <dbReference type="ChEBI" id="CHEBI:16567"/>
        <label>2</label>
    </ligand>
</feature>
<feature type="binding site" evidence="9">
    <location>
        <position position="92"/>
    </location>
    <ligand>
        <name>Mg(2+)</name>
        <dbReference type="ChEBI" id="CHEBI:18420"/>
        <label>1</label>
    </ligand>
</feature>
<accession>A0A143PQV3</accession>
<organism evidence="12 13">
    <name type="scientific">Luteitalea pratensis</name>
    <dbReference type="NCBI Taxonomy" id="1855912"/>
    <lineage>
        <taxon>Bacteria</taxon>
        <taxon>Pseudomonadati</taxon>
        <taxon>Acidobacteriota</taxon>
        <taxon>Vicinamibacteria</taxon>
        <taxon>Vicinamibacterales</taxon>
        <taxon>Vicinamibacteraceae</taxon>
        <taxon>Luteitalea</taxon>
    </lineage>
</organism>
<dbReference type="InterPro" id="IPR000312">
    <property type="entry name" value="Glycosyl_Trfase_fam3"/>
</dbReference>
<feature type="binding site" evidence="9">
    <location>
        <position position="88"/>
    </location>
    <ligand>
        <name>5-phospho-alpha-D-ribose 1-diphosphate</name>
        <dbReference type="ChEBI" id="CHEBI:58017"/>
    </ligand>
</feature>
<keyword evidence="3 9" id="KW-0328">Glycosyltransferase</keyword>
<comment type="pathway">
    <text evidence="1 9">Amino-acid biosynthesis; L-tryptophan biosynthesis; L-tryptophan from chorismate: step 2/5.</text>
</comment>
<feature type="binding site" evidence="9">
    <location>
        <begin position="108"/>
        <end position="116"/>
    </location>
    <ligand>
        <name>5-phospho-alpha-D-ribose 1-diphosphate</name>
        <dbReference type="ChEBI" id="CHEBI:58017"/>
    </ligand>
</feature>
<dbReference type="GO" id="GO:0004048">
    <property type="term" value="F:anthranilate phosphoribosyltransferase activity"/>
    <property type="evidence" value="ECO:0007669"/>
    <property type="project" value="UniProtKB-UniRule"/>
</dbReference>
<evidence type="ECO:0000313" key="13">
    <source>
        <dbReference type="Proteomes" id="UP000076079"/>
    </source>
</evidence>
<comment type="caution">
    <text evidence="9">Lacks conserved residue(s) required for the propagation of feature annotation.</text>
</comment>
<feature type="binding site" evidence="9">
    <location>
        <position position="225"/>
    </location>
    <ligand>
        <name>Mg(2+)</name>
        <dbReference type="ChEBI" id="CHEBI:18420"/>
        <label>2</label>
    </ligand>
</feature>
<dbReference type="OrthoDB" id="9806430at2"/>
<keyword evidence="9" id="KW-0479">Metal-binding</keyword>
<dbReference type="InterPro" id="IPR036320">
    <property type="entry name" value="Glycosyl_Trfase_fam3_N_dom_sf"/>
</dbReference>
<keyword evidence="2 9" id="KW-0028">Amino-acid biosynthesis</keyword>